<dbReference type="KEGG" id="lcre:Pla8534_66450"/>
<reference evidence="1 2" key="1">
    <citation type="submission" date="2019-02" db="EMBL/GenBank/DDBJ databases">
        <title>Deep-cultivation of Planctomycetes and their phenomic and genomic characterization uncovers novel biology.</title>
        <authorList>
            <person name="Wiegand S."/>
            <person name="Jogler M."/>
            <person name="Boedeker C."/>
            <person name="Pinto D."/>
            <person name="Vollmers J."/>
            <person name="Rivas-Marin E."/>
            <person name="Kohn T."/>
            <person name="Peeters S.H."/>
            <person name="Heuer A."/>
            <person name="Rast P."/>
            <person name="Oberbeckmann S."/>
            <person name="Bunk B."/>
            <person name="Jeske O."/>
            <person name="Meyerdierks A."/>
            <person name="Storesund J.E."/>
            <person name="Kallscheuer N."/>
            <person name="Luecker S."/>
            <person name="Lage O.M."/>
            <person name="Pohl T."/>
            <person name="Merkel B.J."/>
            <person name="Hornburger P."/>
            <person name="Mueller R.-W."/>
            <person name="Bruemmer F."/>
            <person name="Labrenz M."/>
            <person name="Spormann A.M."/>
            <person name="Op den Camp H."/>
            <person name="Overmann J."/>
            <person name="Amann R."/>
            <person name="Jetten M.S.M."/>
            <person name="Mascher T."/>
            <person name="Medema M.H."/>
            <person name="Devos D.P."/>
            <person name="Kaster A.-K."/>
            <person name="Ovreas L."/>
            <person name="Rohde M."/>
            <person name="Galperin M.Y."/>
            <person name="Jogler C."/>
        </authorList>
    </citation>
    <scope>NUCLEOTIDE SEQUENCE [LARGE SCALE GENOMIC DNA]</scope>
    <source>
        <strain evidence="1 2">Pla85_3_4</strain>
    </source>
</reference>
<dbReference type="Proteomes" id="UP000317648">
    <property type="component" value="Chromosome"/>
</dbReference>
<evidence type="ECO:0000313" key="1">
    <source>
        <dbReference type="EMBL" id="QDU98771.1"/>
    </source>
</evidence>
<dbReference type="RefSeq" id="WP_145058291.1">
    <property type="nucleotide sequence ID" value="NZ_CP036433.1"/>
</dbReference>
<name>A0A518E3V4_9BACT</name>
<dbReference type="EMBL" id="CP036433">
    <property type="protein sequence ID" value="QDU98771.1"/>
    <property type="molecule type" value="Genomic_DNA"/>
</dbReference>
<keyword evidence="2" id="KW-1185">Reference proteome</keyword>
<accession>A0A518E3V4</accession>
<organism evidence="1 2">
    <name type="scientific">Lignipirellula cremea</name>
    <dbReference type="NCBI Taxonomy" id="2528010"/>
    <lineage>
        <taxon>Bacteria</taxon>
        <taxon>Pseudomonadati</taxon>
        <taxon>Planctomycetota</taxon>
        <taxon>Planctomycetia</taxon>
        <taxon>Pirellulales</taxon>
        <taxon>Pirellulaceae</taxon>
        <taxon>Lignipirellula</taxon>
    </lineage>
</organism>
<gene>
    <name evidence="1" type="ORF">Pla8534_66450</name>
</gene>
<evidence type="ECO:0000313" key="2">
    <source>
        <dbReference type="Proteomes" id="UP000317648"/>
    </source>
</evidence>
<protein>
    <submittedName>
        <fullName evidence="1">Uncharacterized protein</fullName>
    </submittedName>
</protein>
<sequence length="146" mass="16061">MSNGTLPNDEINPAHRPSEIVIQVNGETISLHPADLTAPDMNRQVRDRIETAHTVVFHDWEVVQTLPENVAQEMIALAAISGHVVEIHCNGQVLHNPFQATLSIPLDRRNLTQVAHTMACASTSRPGPLHRLYCLRSTAGDIPARI</sequence>
<proteinExistence type="predicted"/>
<dbReference type="AlphaFoldDB" id="A0A518E3V4"/>